<proteinExistence type="predicted"/>
<dbReference type="Proteomes" id="UP001165090">
    <property type="component" value="Unassembled WGS sequence"/>
</dbReference>
<reference evidence="2 3" key="1">
    <citation type="journal article" date="2023" name="IScience">
        <title>Expanded male sex-determining region conserved during the evolution of homothallism in the green alga Volvox.</title>
        <authorList>
            <person name="Yamamoto K."/>
            <person name="Matsuzaki R."/>
            <person name="Mahakham W."/>
            <person name="Heman W."/>
            <person name="Sekimoto H."/>
            <person name="Kawachi M."/>
            <person name="Minakuchi Y."/>
            <person name="Toyoda A."/>
            <person name="Nozaki H."/>
        </authorList>
    </citation>
    <scope>NUCLEOTIDE SEQUENCE [LARGE SCALE GENOMIC DNA]</scope>
    <source>
        <strain evidence="2 3">NIES-4468</strain>
    </source>
</reference>
<evidence type="ECO:0000313" key="3">
    <source>
        <dbReference type="Proteomes" id="UP001165090"/>
    </source>
</evidence>
<comment type="caution">
    <text evidence="2">The sequence shown here is derived from an EMBL/GenBank/DDBJ whole genome shotgun (WGS) entry which is preliminary data.</text>
</comment>
<protein>
    <submittedName>
        <fullName evidence="2">Uncharacterized protein</fullName>
    </submittedName>
</protein>
<accession>A0ABQ5SHJ3</accession>
<evidence type="ECO:0000313" key="2">
    <source>
        <dbReference type="EMBL" id="GLI69417.1"/>
    </source>
</evidence>
<gene>
    <name evidence="2" type="ORF">VaNZ11_014024</name>
</gene>
<keyword evidence="1" id="KW-0732">Signal</keyword>
<feature type="non-terminal residue" evidence="2">
    <location>
        <position position="103"/>
    </location>
</feature>
<name>A0ABQ5SHJ3_9CHLO</name>
<keyword evidence="3" id="KW-1185">Reference proteome</keyword>
<feature type="signal peptide" evidence="1">
    <location>
        <begin position="1"/>
        <end position="26"/>
    </location>
</feature>
<sequence length="103" mass="11909">MSHIVICTTSIWLAVVSLINLRFVGAWPLKDAPECPEPHRQMLQEYKTFHDANKHSPNAKYIVQACWQRRCSGAGDRLRGALLMLRVAMHFKKVLIIDWKRPV</sequence>
<feature type="chain" id="PRO_5045435243" evidence="1">
    <location>
        <begin position="27"/>
        <end position="103"/>
    </location>
</feature>
<evidence type="ECO:0000256" key="1">
    <source>
        <dbReference type="SAM" id="SignalP"/>
    </source>
</evidence>
<organism evidence="2 3">
    <name type="scientific">Volvox africanus</name>
    <dbReference type="NCBI Taxonomy" id="51714"/>
    <lineage>
        <taxon>Eukaryota</taxon>
        <taxon>Viridiplantae</taxon>
        <taxon>Chlorophyta</taxon>
        <taxon>core chlorophytes</taxon>
        <taxon>Chlorophyceae</taxon>
        <taxon>CS clade</taxon>
        <taxon>Chlamydomonadales</taxon>
        <taxon>Volvocaceae</taxon>
        <taxon>Volvox</taxon>
    </lineage>
</organism>
<dbReference type="EMBL" id="BSDZ01000086">
    <property type="protein sequence ID" value="GLI69417.1"/>
    <property type="molecule type" value="Genomic_DNA"/>
</dbReference>